<gene>
    <name evidence="7" type="ORF">OJ997_08355</name>
</gene>
<evidence type="ECO:0000256" key="4">
    <source>
        <dbReference type="ARBA" id="ARBA00022679"/>
    </source>
</evidence>
<dbReference type="SUPFAM" id="SSF53756">
    <property type="entry name" value="UDP-Glycosyltransferase/glycogen phosphorylase"/>
    <property type="match status" value="1"/>
</dbReference>
<dbReference type="Proteomes" id="UP001147653">
    <property type="component" value="Unassembled WGS sequence"/>
</dbReference>
<evidence type="ECO:0000256" key="5">
    <source>
        <dbReference type="ARBA" id="ARBA00022824"/>
    </source>
</evidence>
<dbReference type="InterPro" id="IPR039042">
    <property type="entry name" value="Alg13-like"/>
</dbReference>
<comment type="caution">
    <text evidence="7">The sequence shown here is derived from an EMBL/GenBank/DDBJ whole genome shotgun (WGS) entry which is preliminary data.</text>
</comment>
<dbReference type="Gene3D" id="3.40.50.2000">
    <property type="entry name" value="Glycogen Phosphorylase B"/>
    <property type="match status" value="1"/>
</dbReference>
<protein>
    <recommendedName>
        <fullName evidence="6">Glycosyl transferase family 28 C-terminal domain-containing protein</fullName>
    </recommendedName>
</protein>
<organism evidence="7 8">
    <name type="scientific">Solirubrobacter phytolaccae</name>
    <dbReference type="NCBI Taxonomy" id="1404360"/>
    <lineage>
        <taxon>Bacteria</taxon>
        <taxon>Bacillati</taxon>
        <taxon>Actinomycetota</taxon>
        <taxon>Thermoleophilia</taxon>
        <taxon>Solirubrobacterales</taxon>
        <taxon>Solirubrobacteraceae</taxon>
        <taxon>Solirubrobacter</taxon>
    </lineage>
</organism>
<dbReference type="GO" id="GO:0016758">
    <property type="term" value="F:hexosyltransferase activity"/>
    <property type="evidence" value="ECO:0007669"/>
    <property type="project" value="InterPro"/>
</dbReference>
<comment type="subcellular location">
    <subcellularLocation>
        <location evidence="1">Endoplasmic reticulum</location>
    </subcellularLocation>
</comment>
<evidence type="ECO:0000256" key="3">
    <source>
        <dbReference type="ARBA" id="ARBA00022676"/>
    </source>
</evidence>
<keyword evidence="4" id="KW-0808">Transferase</keyword>
<dbReference type="EMBL" id="JAPDDP010000011">
    <property type="protein sequence ID" value="MDA0180304.1"/>
    <property type="molecule type" value="Genomic_DNA"/>
</dbReference>
<comment type="similarity">
    <text evidence="2">Belongs to the glycosyltransferase 28 family.</text>
</comment>
<accession>A0A9X3S6T4</accession>
<dbReference type="PANTHER" id="PTHR12867">
    <property type="entry name" value="GLYCOSYL TRANSFERASE-RELATED"/>
    <property type="match status" value="1"/>
</dbReference>
<feature type="domain" description="Glycosyl transferase family 28 C-terminal" evidence="6">
    <location>
        <begin position="1"/>
        <end position="127"/>
    </location>
</feature>
<keyword evidence="5" id="KW-0256">Endoplasmic reticulum</keyword>
<evidence type="ECO:0000313" key="7">
    <source>
        <dbReference type="EMBL" id="MDA0180304.1"/>
    </source>
</evidence>
<keyword evidence="8" id="KW-1185">Reference proteome</keyword>
<dbReference type="InterPro" id="IPR007235">
    <property type="entry name" value="Glyco_trans_28_C"/>
</dbReference>
<reference evidence="7" key="1">
    <citation type="submission" date="2022-10" db="EMBL/GenBank/DDBJ databases">
        <title>The WGS of Solirubrobacter phytolaccae KCTC 29190.</title>
        <authorList>
            <person name="Jiang Z."/>
        </authorList>
    </citation>
    <scope>NUCLEOTIDE SEQUENCE</scope>
    <source>
        <strain evidence="7">KCTC 29190</strain>
    </source>
</reference>
<dbReference type="PANTHER" id="PTHR12867:SF6">
    <property type="entry name" value="N-ACETYLGLUCOSAMINYLDIPHOSPHODOLICHOL N-ACETYLGLUCOSAMINYLTRANSFERASE"/>
    <property type="match status" value="1"/>
</dbReference>
<dbReference type="RefSeq" id="WP_270024612.1">
    <property type="nucleotide sequence ID" value="NZ_JAPDDP010000011.1"/>
</dbReference>
<dbReference type="AlphaFoldDB" id="A0A9X3S6T4"/>
<evidence type="ECO:0000259" key="6">
    <source>
        <dbReference type="Pfam" id="PF04101"/>
    </source>
</evidence>
<keyword evidence="3" id="KW-0328">Glycosyltransferase</keyword>
<evidence type="ECO:0000256" key="1">
    <source>
        <dbReference type="ARBA" id="ARBA00004240"/>
    </source>
</evidence>
<sequence>MILVTIGTNEQPFDRLVLAAAALDTDERMIVQYGSSRAVEPREDWVDFLPYDELSALASEARVVICHAGVGSILMARRAGARTIVMARRVALGEAVDDHQLGLAQRLADSGLVTLVDTDAELAEAVRLARPGAAVGTFGTAGMPGADALAADLRKQLQLLPA</sequence>
<evidence type="ECO:0000313" key="8">
    <source>
        <dbReference type="Proteomes" id="UP001147653"/>
    </source>
</evidence>
<evidence type="ECO:0000256" key="2">
    <source>
        <dbReference type="ARBA" id="ARBA00006962"/>
    </source>
</evidence>
<dbReference type="Pfam" id="PF04101">
    <property type="entry name" value="Glyco_tran_28_C"/>
    <property type="match status" value="1"/>
</dbReference>
<dbReference type="GO" id="GO:0006488">
    <property type="term" value="P:dolichol-linked oligosaccharide biosynthetic process"/>
    <property type="evidence" value="ECO:0007669"/>
    <property type="project" value="InterPro"/>
</dbReference>
<name>A0A9X3S6T4_9ACTN</name>
<proteinExistence type="inferred from homology"/>